<name>A0ABR5CHM5_9MICO</name>
<keyword evidence="1" id="KW-0812">Transmembrane</keyword>
<organism evidence="2 3">
    <name type="scientific">Agreia bicolorata</name>
    <dbReference type="NCBI Taxonomy" id="110935"/>
    <lineage>
        <taxon>Bacteria</taxon>
        <taxon>Bacillati</taxon>
        <taxon>Actinomycetota</taxon>
        <taxon>Actinomycetes</taxon>
        <taxon>Micrococcales</taxon>
        <taxon>Microbacteriaceae</taxon>
        <taxon>Agreia</taxon>
    </lineage>
</organism>
<gene>
    <name evidence="2" type="ORF">TZ00_05235</name>
</gene>
<keyword evidence="1" id="KW-0472">Membrane</keyword>
<evidence type="ECO:0000313" key="3">
    <source>
        <dbReference type="Proteomes" id="UP000032503"/>
    </source>
</evidence>
<keyword evidence="3" id="KW-1185">Reference proteome</keyword>
<feature type="transmembrane region" description="Helical" evidence="1">
    <location>
        <begin position="47"/>
        <end position="70"/>
    </location>
</feature>
<dbReference type="EMBL" id="JYFC01000002">
    <property type="protein sequence ID" value="KJC65002.1"/>
    <property type="molecule type" value="Genomic_DNA"/>
</dbReference>
<feature type="transmembrane region" description="Helical" evidence="1">
    <location>
        <begin position="20"/>
        <end position="41"/>
    </location>
</feature>
<feature type="transmembrane region" description="Helical" evidence="1">
    <location>
        <begin position="125"/>
        <end position="144"/>
    </location>
</feature>
<dbReference type="RefSeq" id="WP_044439801.1">
    <property type="nucleotide sequence ID" value="NZ_JYFC01000002.1"/>
</dbReference>
<comment type="caution">
    <text evidence="2">The sequence shown here is derived from an EMBL/GenBank/DDBJ whole genome shotgun (WGS) entry which is preliminary data.</text>
</comment>
<reference evidence="2 3" key="1">
    <citation type="journal article" date="2001" name="Int. J. Syst. Evol. Microbiol.">
        <title>Agreia bicolorata gen. nov., sp. nov., to accommodate actinobacteria isolated from narrow reed grass infected by the nematode Heteroanguina graminophila.</title>
        <authorList>
            <person name="Evtushenko L.I."/>
            <person name="Dorofeeva L.V."/>
            <person name="Dobrovolskaya T.G."/>
            <person name="Streshinskaya G.M."/>
            <person name="Subbotin S.A."/>
            <person name="Tiedje J.M."/>
        </authorList>
    </citation>
    <scope>NUCLEOTIDE SEQUENCE [LARGE SCALE GENOMIC DNA]</scope>
    <source>
        <strain evidence="2 3">VKM Ac-1804</strain>
    </source>
</reference>
<dbReference type="Proteomes" id="UP000032503">
    <property type="component" value="Unassembled WGS sequence"/>
</dbReference>
<keyword evidence="1" id="KW-1133">Transmembrane helix</keyword>
<protein>
    <submittedName>
        <fullName evidence="2">Uncharacterized protein</fullName>
    </submittedName>
</protein>
<accession>A0ABR5CHM5</accession>
<proteinExistence type="predicted"/>
<feature type="transmembrane region" description="Helical" evidence="1">
    <location>
        <begin position="91"/>
        <end position="119"/>
    </location>
</feature>
<evidence type="ECO:0000313" key="2">
    <source>
        <dbReference type="EMBL" id="KJC65002.1"/>
    </source>
</evidence>
<sequence>MAGRYDRDEWTDTDRPSSSLPALGSAGAFFIAANVNAAVWTSGNLSFWGFVIIGAIAGATGVFVSVFLVCKAVFHAVRRLPVSMPMRTRQCIGGALVGVVTLIAWTATLGFFQVLAIWLYLLPSMLAAAITAGLVAVVAMRAAAEEPRRPRRANI</sequence>
<evidence type="ECO:0000256" key="1">
    <source>
        <dbReference type="SAM" id="Phobius"/>
    </source>
</evidence>